<dbReference type="InterPro" id="IPR027417">
    <property type="entry name" value="P-loop_NTPase"/>
</dbReference>
<keyword evidence="2 6" id="KW-0813">Transport</keyword>
<evidence type="ECO:0000256" key="1">
    <source>
        <dbReference type="ARBA" id="ARBA00005417"/>
    </source>
</evidence>
<dbReference type="PROSITE" id="PS50893">
    <property type="entry name" value="ABC_TRANSPORTER_2"/>
    <property type="match status" value="1"/>
</dbReference>
<dbReference type="SUPFAM" id="SSF52540">
    <property type="entry name" value="P-loop containing nucleoside triphosphate hydrolases"/>
    <property type="match status" value="1"/>
</dbReference>
<dbReference type="PIRSF" id="PIRSF039137">
    <property type="entry name" value="ABC_branched_ATPase"/>
    <property type="match status" value="1"/>
</dbReference>
<keyword evidence="4 6" id="KW-0067">ATP-binding</keyword>
<gene>
    <name evidence="8" type="ORF">A3L25_012710</name>
</gene>
<evidence type="ECO:0000313" key="8">
    <source>
        <dbReference type="EMBL" id="QJQ10233.1"/>
    </source>
</evidence>
<reference evidence="8 9" key="2">
    <citation type="submission" date="2020-04" db="EMBL/GenBank/DDBJ databases">
        <title>Complete genome sequence of Pseudomonas putida strain JQ581.</title>
        <authorList>
            <person name="Mu Y."/>
        </authorList>
    </citation>
    <scope>NUCLEOTIDE SEQUENCE [LARGE SCALE GENOMIC DNA]</scope>
    <source>
        <strain evidence="8 9">JQ581</strain>
    </source>
</reference>
<reference evidence="8 9" key="1">
    <citation type="submission" date="2016-04" db="EMBL/GenBank/DDBJ databases">
        <authorList>
            <person name="Qiu J."/>
        </authorList>
    </citation>
    <scope>NUCLEOTIDE SEQUENCE [LARGE SCALE GENOMIC DNA]</scope>
    <source>
        <strain evidence="8 9">JQ581</strain>
    </source>
</reference>
<evidence type="ECO:0000259" key="7">
    <source>
        <dbReference type="PROSITE" id="PS50893"/>
    </source>
</evidence>
<keyword evidence="3 6" id="KW-0547">Nucleotide-binding</keyword>
<dbReference type="SMART" id="SM00382">
    <property type="entry name" value="AAA"/>
    <property type="match status" value="1"/>
</dbReference>
<dbReference type="Proteomes" id="UP000076857">
    <property type="component" value="Chromosome"/>
</dbReference>
<accession>A0AAP9MZ68</accession>
<evidence type="ECO:0000256" key="4">
    <source>
        <dbReference type="ARBA" id="ARBA00022840"/>
    </source>
</evidence>
<dbReference type="Gene3D" id="3.40.50.300">
    <property type="entry name" value="P-loop containing nucleotide triphosphate hydrolases"/>
    <property type="match status" value="1"/>
</dbReference>
<evidence type="ECO:0000256" key="2">
    <source>
        <dbReference type="ARBA" id="ARBA00022448"/>
    </source>
</evidence>
<dbReference type="AlphaFoldDB" id="A0AAP9MZ68"/>
<dbReference type="GO" id="GO:0005524">
    <property type="term" value="F:ATP binding"/>
    <property type="evidence" value="ECO:0007669"/>
    <property type="project" value="UniProtKB-UniRule"/>
</dbReference>
<dbReference type="RefSeq" id="WP_063426069.1">
    <property type="nucleotide sequence ID" value="NZ_CP050951.1"/>
</dbReference>
<dbReference type="PROSITE" id="PS00211">
    <property type="entry name" value="ABC_TRANSPORTER_1"/>
    <property type="match status" value="1"/>
</dbReference>
<dbReference type="EMBL" id="CP050951">
    <property type="protein sequence ID" value="QJQ10233.1"/>
    <property type="molecule type" value="Genomic_DNA"/>
</dbReference>
<comment type="similarity">
    <text evidence="1 6">Belongs to the ABC transporter superfamily.</text>
</comment>
<dbReference type="Pfam" id="PF00005">
    <property type="entry name" value="ABC_tran"/>
    <property type="match status" value="1"/>
</dbReference>
<protein>
    <recommendedName>
        <fullName evidence="6">High-affinity branched-chain amino acid transport ATP-binding protein</fullName>
    </recommendedName>
</protein>
<proteinExistence type="inferred from homology"/>
<name>A0AAP9MZ68_PSEPU</name>
<dbReference type="PANTHER" id="PTHR43820:SF4">
    <property type="entry name" value="HIGH-AFFINITY BRANCHED-CHAIN AMINO ACID TRANSPORT ATP-BINDING PROTEIN LIVF"/>
    <property type="match status" value="1"/>
</dbReference>
<dbReference type="InterPro" id="IPR017871">
    <property type="entry name" value="ABC_transporter-like_CS"/>
</dbReference>
<dbReference type="GO" id="GO:0016887">
    <property type="term" value="F:ATP hydrolysis activity"/>
    <property type="evidence" value="ECO:0007669"/>
    <property type="project" value="InterPro"/>
</dbReference>
<dbReference type="GO" id="GO:0015658">
    <property type="term" value="F:branched-chain amino acid transmembrane transporter activity"/>
    <property type="evidence" value="ECO:0007669"/>
    <property type="project" value="UniProtKB-UniRule"/>
</dbReference>
<evidence type="ECO:0000313" key="9">
    <source>
        <dbReference type="Proteomes" id="UP000076857"/>
    </source>
</evidence>
<dbReference type="GO" id="GO:0015807">
    <property type="term" value="P:L-amino acid transport"/>
    <property type="evidence" value="ECO:0007669"/>
    <property type="project" value="TreeGrafter"/>
</dbReference>
<feature type="domain" description="ABC transporter" evidence="7">
    <location>
        <begin position="7"/>
        <end position="240"/>
    </location>
</feature>
<dbReference type="CDD" id="cd03224">
    <property type="entry name" value="ABC_TM1139_LivF_branched"/>
    <property type="match status" value="1"/>
</dbReference>
<keyword evidence="5 6" id="KW-0029">Amino-acid transport</keyword>
<dbReference type="InterPro" id="IPR003439">
    <property type="entry name" value="ABC_transporter-like_ATP-bd"/>
</dbReference>
<evidence type="ECO:0000256" key="5">
    <source>
        <dbReference type="ARBA" id="ARBA00022970"/>
    </source>
</evidence>
<evidence type="ECO:0000256" key="3">
    <source>
        <dbReference type="ARBA" id="ARBA00022741"/>
    </source>
</evidence>
<dbReference type="PANTHER" id="PTHR43820">
    <property type="entry name" value="HIGH-AFFINITY BRANCHED-CHAIN AMINO ACID TRANSPORT ATP-BINDING PROTEIN LIVF"/>
    <property type="match status" value="1"/>
</dbReference>
<dbReference type="InterPro" id="IPR030660">
    <property type="entry name" value="ABC_branched_ATPase_LivF/BraG"/>
</dbReference>
<dbReference type="InterPro" id="IPR003593">
    <property type="entry name" value="AAA+_ATPase"/>
</dbReference>
<evidence type="ECO:0000256" key="6">
    <source>
        <dbReference type="PIRNR" id="PIRNR039137"/>
    </source>
</evidence>
<organism evidence="8 9">
    <name type="scientific">Pseudomonas putida</name>
    <name type="common">Arthrobacter siderocapsulatus</name>
    <dbReference type="NCBI Taxonomy" id="303"/>
    <lineage>
        <taxon>Bacteria</taxon>
        <taxon>Pseudomonadati</taxon>
        <taxon>Pseudomonadota</taxon>
        <taxon>Gammaproteobacteria</taxon>
        <taxon>Pseudomonadales</taxon>
        <taxon>Pseudomonadaceae</taxon>
        <taxon>Pseudomonas</taxon>
    </lineage>
</organism>
<dbReference type="InterPro" id="IPR052156">
    <property type="entry name" value="BCAA_Transport_ATP-bd_LivF"/>
</dbReference>
<sequence length="240" mass="25688">MSTKNILEINDLKVSYGAIQAIRGIDLKVGEGEMVALIGANGAGKTTTLKTLAGLLTPASGSITFDGKAHAAIKSHDLIREGLALVPEGRGIFPKLTVHENLEMGAFSRRDGQGAISADIERMYSIFPRLKERSQQLAGTMSGGEQQMLAISRALMGKPKLLLLDEPSMGLAPIIVQKIFETIVDVVKGGVTLLLVEQNARLALQTCQRAYVIDGGKITLEGCSKTLLDDDQVRKAYLGE</sequence>